<comment type="caution">
    <text evidence="3">The sequence shown here is derived from an EMBL/GenBank/DDBJ whole genome shotgun (WGS) entry which is preliminary data.</text>
</comment>
<evidence type="ECO:0000313" key="3">
    <source>
        <dbReference type="EMBL" id="TMR06347.1"/>
    </source>
</evidence>
<dbReference type="EC" id="1.-.-.-" evidence="3"/>
<feature type="domain" description="Pyridoxamine 5'-phosphate oxidase N-terminal" evidence="2">
    <location>
        <begin position="34"/>
        <end position="152"/>
    </location>
</feature>
<keyword evidence="4" id="KW-1185">Reference proteome</keyword>
<dbReference type="RefSeq" id="WP_138643857.1">
    <property type="nucleotide sequence ID" value="NZ_VCKW01000016.1"/>
</dbReference>
<dbReference type="NCBIfam" id="TIGR03666">
    <property type="entry name" value="Rv2061_F420"/>
    <property type="match status" value="1"/>
</dbReference>
<name>A0A5C4JI66_9ACTN</name>
<dbReference type="InterPro" id="IPR052019">
    <property type="entry name" value="F420H2_bilvrd_red/Heme_oxyg"/>
</dbReference>
<dbReference type="EMBL" id="VCKW01000016">
    <property type="protein sequence ID" value="TMR06347.1"/>
    <property type="molecule type" value="Genomic_DNA"/>
</dbReference>
<reference evidence="3 4" key="1">
    <citation type="submission" date="2019-05" db="EMBL/GenBank/DDBJ databases">
        <title>Draft genome sequence of Actinomadura sp. 14C53.</title>
        <authorList>
            <person name="Saricaoglu S."/>
            <person name="Isik K."/>
        </authorList>
    </citation>
    <scope>NUCLEOTIDE SEQUENCE [LARGE SCALE GENOMIC DNA]</scope>
    <source>
        <strain evidence="3 4">14C53</strain>
    </source>
</reference>
<dbReference type="Proteomes" id="UP000309174">
    <property type="component" value="Unassembled WGS sequence"/>
</dbReference>
<sequence length="161" mass="17826">MIRKWDVVYWLCKRALHPSARRTTSTPPNRASRRLRGHGTALVVTFRANGEAVPTPLSCALANGRLYASTAADSGKVKRIRRNPRVLVTPSTVRGKPLGPKAEATARVLESHEAEQAERILDGRFGALLRLYRKAVGARTTDTAYLEITPTRPTEPDDDDR</sequence>
<evidence type="ECO:0000256" key="1">
    <source>
        <dbReference type="ARBA" id="ARBA00023002"/>
    </source>
</evidence>
<gene>
    <name evidence="3" type="ORF">ETD83_05035</name>
</gene>
<evidence type="ECO:0000259" key="2">
    <source>
        <dbReference type="Pfam" id="PF01243"/>
    </source>
</evidence>
<dbReference type="Gene3D" id="2.30.110.10">
    <property type="entry name" value="Electron Transport, Fmn-binding Protein, Chain A"/>
    <property type="match status" value="1"/>
</dbReference>
<dbReference type="SUPFAM" id="SSF50475">
    <property type="entry name" value="FMN-binding split barrel"/>
    <property type="match status" value="1"/>
</dbReference>
<accession>A0A5C4JI66</accession>
<dbReference type="GO" id="GO:0016627">
    <property type="term" value="F:oxidoreductase activity, acting on the CH-CH group of donors"/>
    <property type="evidence" value="ECO:0007669"/>
    <property type="project" value="TreeGrafter"/>
</dbReference>
<dbReference type="PANTHER" id="PTHR35176:SF11">
    <property type="entry name" value="PYRIDOXAMINE 5'-PHOSPHATE OXIDASE FAMILY PROTEIN"/>
    <property type="match status" value="1"/>
</dbReference>
<dbReference type="InterPro" id="IPR019965">
    <property type="entry name" value="PPOX_F420-dep_Rv2061_put"/>
</dbReference>
<dbReference type="Pfam" id="PF01243">
    <property type="entry name" value="PNPOx_N"/>
    <property type="match status" value="1"/>
</dbReference>
<dbReference type="GO" id="GO:0005829">
    <property type="term" value="C:cytosol"/>
    <property type="evidence" value="ECO:0007669"/>
    <property type="project" value="TreeGrafter"/>
</dbReference>
<keyword evidence="1 3" id="KW-0560">Oxidoreductase</keyword>
<protein>
    <submittedName>
        <fullName evidence="3">PPOX class F420-dependent oxidoreductase</fullName>
        <ecNumber evidence="3">1.-.-.-</ecNumber>
    </submittedName>
</protein>
<dbReference type="AlphaFoldDB" id="A0A5C4JI66"/>
<proteinExistence type="predicted"/>
<dbReference type="GO" id="GO:0070967">
    <property type="term" value="F:coenzyme F420 binding"/>
    <property type="evidence" value="ECO:0007669"/>
    <property type="project" value="TreeGrafter"/>
</dbReference>
<dbReference type="PANTHER" id="PTHR35176">
    <property type="entry name" value="HEME OXYGENASE HI_0854-RELATED"/>
    <property type="match status" value="1"/>
</dbReference>
<evidence type="ECO:0000313" key="4">
    <source>
        <dbReference type="Proteomes" id="UP000309174"/>
    </source>
</evidence>
<organism evidence="3 4">
    <name type="scientific">Actinomadura soli</name>
    <dbReference type="NCBI Taxonomy" id="2508997"/>
    <lineage>
        <taxon>Bacteria</taxon>
        <taxon>Bacillati</taxon>
        <taxon>Actinomycetota</taxon>
        <taxon>Actinomycetes</taxon>
        <taxon>Streptosporangiales</taxon>
        <taxon>Thermomonosporaceae</taxon>
        <taxon>Actinomadura</taxon>
    </lineage>
</organism>
<dbReference type="InterPro" id="IPR011576">
    <property type="entry name" value="Pyridox_Oxase_N"/>
</dbReference>
<dbReference type="OrthoDB" id="5738083at2"/>
<dbReference type="InterPro" id="IPR012349">
    <property type="entry name" value="Split_barrel_FMN-bd"/>
</dbReference>